<dbReference type="OrthoDB" id="4505106at2759"/>
<dbReference type="VEuPathDB" id="FungiDB:CDV56_109170"/>
<sequence>MGETVSELSLRQVGGWPSASEMTVGHFLLARALWKSHHANRPKDGKKMEQWLEYLRDIKQNAGAENDDKRHVGKFTLKARKQKFATRGIDAAIVSPLVAADRRRATIVLPGSANASRSPQATIAVFVRLSASVPPLSGRCSVLPWAAPAPGIPARPATLSQLFLCATTADAFSGFFLQKKEDMEPIVIFIARASKDHKGSTEATHEFLLQSLEFTCSDSLSARHWRDGTWYTARPAFVV</sequence>
<proteinExistence type="predicted"/>
<protein>
    <submittedName>
        <fullName evidence="1">Uncharacterized protein</fullName>
    </submittedName>
</protein>
<accession>A0A397HY95</accession>
<evidence type="ECO:0000313" key="2">
    <source>
        <dbReference type="Proteomes" id="UP000215305"/>
    </source>
</evidence>
<dbReference type="EMBL" id="NKHU02000011">
    <property type="protein sequence ID" value="RHZ66516.1"/>
    <property type="molecule type" value="Genomic_DNA"/>
</dbReference>
<dbReference type="GeneID" id="38131144"/>
<reference evidence="1" key="1">
    <citation type="submission" date="2018-08" db="EMBL/GenBank/DDBJ databases">
        <title>Draft genome sequence of azole-resistant Aspergillus thermomutatus (Neosartorya pseudofischeri) strain HMR AF 39, isolated from a human nasal aspirate.</title>
        <authorList>
            <person name="Parent-Michaud M."/>
            <person name="Dufresne P.J."/>
            <person name="Fournier E."/>
            <person name="Martineau C."/>
            <person name="Moreira S."/>
            <person name="Perkins V."/>
            <person name="De Repentigny L."/>
            <person name="Dufresne S.F."/>
        </authorList>
    </citation>
    <scope>NUCLEOTIDE SEQUENCE [LARGE SCALE GENOMIC DNA]</scope>
    <source>
        <strain evidence="1">HMR AF 39</strain>
    </source>
</reference>
<comment type="caution">
    <text evidence="1">The sequence shown here is derived from an EMBL/GenBank/DDBJ whole genome shotgun (WGS) entry which is preliminary data.</text>
</comment>
<evidence type="ECO:0000313" key="1">
    <source>
        <dbReference type="EMBL" id="RHZ66516.1"/>
    </source>
</evidence>
<dbReference type="AlphaFoldDB" id="A0A397HY95"/>
<dbReference type="RefSeq" id="XP_026618294.1">
    <property type="nucleotide sequence ID" value="XM_026762789.1"/>
</dbReference>
<name>A0A397HY95_ASPTH</name>
<keyword evidence="2" id="KW-1185">Reference proteome</keyword>
<organism evidence="1 2">
    <name type="scientific">Aspergillus thermomutatus</name>
    <name type="common">Neosartorya pseudofischeri</name>
    <dbReference type="NCBI Taxonomy" id="41047"/>
    <lineage>
        <taxon>Eukaryota</taxon>
        <taxon>Fungi</taxon>
        <taxon>Dikarya</taxon>
        <taxon>Ascomycota</taxon>
        <taxon>Pezizomycotina</taxon>
        <taxon>Eurotiomycetes</taxon>
        <taxon>Eurotiomycetidae</taxon>
        <taxon>Eurotiales</taxon>
        <taxon>Aspergillaceae</taxon>
        <taxon>Aspergillus</taxon>
        <taxon>Aspergillus subgen. Fumigati</taxon>
    </lineage>
</organism>
<gene>
    <name evidence="1" type="ORF">CDV56_109170</name>
</gene>
<dbReference type="Proteomes" id="UP000215305">
    <property type="component" value="Unassembled WGS sequence"/>
</dbReference>